<dbReference type="RefSeq" id="WP_146600819.1">
    <property type="nucleotide sequence ID" value="NZ_SJPY01000005.1"/>
</dbReference>
<dbReference type="AlphaFoldDB" id="A0A5C6DZA1"/>
<accession>A0A5C6DZA1</accession>
<evidence type="ECO:0000313" key="1">
    <source>
        <dbReference type="EMBL" id="TWU40219.1"/>
    </source>
</evidence>
<protein>
    <submittedName>
        <fullName evidence="1">Uncharacterized protein</fullName>
    </submittedName>
</protein>
<reference evidence="1 2" key="1">
    <citation type="submission" date="2019-02" db="EMBL/GenBank/DDBJ databases">
        <title>Deep-cultivation of Planctomycetes and their phenomic and genomic characterization uncovers novel biology.</title>
        <authorList>
            <person name="Wiegand S."/>
            <person name="Jogler M."/>
            <person name="Boedeker C."/>
            <person name="Pinto D."/>
            <person name="Vollmers J."/>
            <person name="Rivas-Marin E."/>
            <person name="Kohn T."/>
            <person name="Peeters S.H."/>
            <person name="Heuer A."/>
            <person name="Rast P."/>
            <person name="Oberbeckmann S."/>
            <person name="Bunk B."/>
            <person name="Jeske O."/>
            <person name="Meyerdierks A."/>
            <person name="Storesund J.E."/>
            <person name="Kallscheuer N."/>
            <person name="Luecker S."/>
            <person name="Lage O.M."/>
            <person name="Pohl T."/>
            <person name="Merkel B.J."/>
            <person name="Hornburger P."/>
            <person name="Mueller R.-W."/>
            <person name="Bruemmer F."/>
            <person name="Labrenz M."/>
            <person name="Spormann A.M."/>
            <person name="Op Den Camp H."/>
            <person name="Overmann J."/>
            <person name="Amann R."/>
            <person name="Jetten M.S.M."/>
            <person name="Mascher T."/>
            <person name="Medema M.H."/>
            <person name="Devos D.P."/>
            <person name="Kaster A.-K."/>
            <person name="Ovreas L."/>
            <person name="Rohde M."/>
            <person name="Galperin M.Y."/>
            <person name="Jogler C."/>
        </authorList>
    </citation>
    <scope>NUCLEOTIDE SEQUENCE [LARGE SCALE GENOMIC DNA]</scope>
    <source>
        <strain evidence="1 2">Q31b</strain>
    </source>
</reference>
<organism evidence="1 2">
    <name type="scientific">Novipirellula aureliae</name>
    <dbReference type="NCBI Taxonomy" id="2527966"/>
    <lineage>
        <taxon>Bacteria</taxon>
        <taxon>Pseudomonadati</taxon>
        <taxon>Planctomycetota</taxon>
        <taxon>Planctomycetia</taxon>
        <taxon>Pirellulales</taxon>
        <taxon>Pirellulaceae</taxon>
        <taxon>Novipirellula</taxon>
    </lineage>
</organism>
<proteinExistence type="predicted"/>
<dbReference type="OrthoDB" id="229515at2"/>
<evidence type="ECO:0000313" key="2">
    <source>
        <dbReference type="Proteomes" id="UP000315471"/>
    </source>
</evidence>
<sequence length="183" mass="20430">MLRPKTKDNAIRAAWVVIAITAWFAHGPSCVAQTPNASLAAIYNPLAQRPDYERNPVIVIPGVLGSRLVDNETGKTVWGKYDKIRIRRRQSDDLAAVSLPMRQGVPLSQLRDHVPSDGTLAYLELSVFGIPVELQAYNQILQTLGVGGYRDSSHPKADEFNYGDEHFTCFQFAWEPIKPRLEA</sequence>
<name>A0A5C6DZA1_9BACT</name>
<dbReference type="EMBL" id="SJPY01000005">
    <property type="protein sequence ID" value="TWU40219.1"/>
    <property type="molecule type" value="Genomic_DNA"/>
</dbReference>
<gene>
    <name evidence="1" type="ORF">Q31b_35640</name>
</gene>
<keyword evidence="2" id="KW-1185">Reference proteome</keyword>
<comment type="caution">
    <text evidence="1">The sequence shown here is derived from an EMBL/GenBank/DDBJ whole genome shotgun (WGS) entry which is preliminary data.</text>
</comment>
<dbReference type="Proteomes" id="UP000315471">
    <property type="component" value="Unassembled WGS sequence"/>
</dbReference>